<accession>A0AAU9JXY8</accession>
<dbReference type="AlphaFoldDB" id="A0AAU9JXY8"/>
<name>A0AAU9JXY8_9CILI</name>
<dbReference type="EMBL" id="CAJZBQ010000054">
    <property type="protein sequence ID" value="CAG9332553.1"/>
    <property type="molecule type" value="Genomic_DNA"/>
</dbReference>
<evidence type="ECO:0000313" key="1">
    <source>
        <dbReference type="EMBL" id="CAG9332553.1"/>
    </source>
</evidence>
<protein>
    <submittedName>
        <fullName evidence="1">Uncharacterized protein</fullName>
    </submittedName>
</protein>
<evidence type="ECO:0000313" key="2">
    <source>
        <dbReference type="Proteomes" id="UP001162131"/>
    </source>
</evidence>
<reference evidence="1" key="1">
    <citation type="submission" date="2021-09" db="EMBL/GenBank/DDBJ databases">
        <authorList>
            <consortium name="AG Swart"/>
            <person name="Singh M."/>
            <person name="Singh A."/>
            <person name="Seah K."/>
            <person name="Emmerich C."/>
        </authorList>
    </citation>
    <scope>NUCLEOTIDE SEQUENCE</scope>
    <source>
        <strain evidence="1">ATCC30299</strain>
    </source>
</reference>
<sequence length="188" mass="22108">MTSNFLTNYSRKSFSMMRSSSPMMQRHFSIGDPKRSPKARDSRHIRKVIMRKMEYNKESVLKIIDTHISQQTEDWHRKIQSTYKRPGLYNRKKIIVKNLDKISVKTKDILDVSIDEFDKKVKYTLSPSPMKSYSEKIFELNPEGSFKVDTISQSFTNDGEKHITASNRLRHVHSNRRTILDKISKPVI</sequence>
<gene>
    <name evidence="1" type="ORF">BSTOLATCC_MIC55998</name>
</gene>
<keyword evidence="2" id="KW-1185">Reference proteome</keyword>
<organism evidence="1 2">
    <name type="scientific">Blepharisma stoltei</name>
    <dbReference type="NCBI Taxonomy" id="1481888"/>
    <lineage>
        <taxon>Eukaryota</taxon>
        <taxon>Sar</taxon>
        <taxon>Alveolata</taxon>
        <taxon>Ciliophora</taxon>
        <taxon>Postciliodesmatophora</taxon>
        <taxon>Heterotrichea</taxon>
        <taxon>Heterotrichida</taxon>
        <taxon>Blepharismidae</taxon>
        <taxon>Blepharisma</taxon>
    </lineage>
</organism>
<dbReference type="Proteomes" id="UP001162131">
    <property type="component" value="Unassembled WGS sequence"/>
</dbReference>
<proteinExistence type="predicted"/>
<comment type="caution">
    <text evidence="1">The sequence shown here is derived from an EMBL/GenBank/DDBJ whole genome shotgun (WGS) entry which is preliminary data.</text>
</comment>